<organism evidence="2">
    <name type="scientific">Alexandrium catenella</name>
    <name type="common">Red tide dinoflagellate</name>
    <name type="synonym">Gonyaulax catenella</name>
    <dbReference type="NCBI Taxonomy" id="2925"/>
    <lineage>
        <taxon>Eukaryota</taxon>
        <taxon>Sar</taxon>
        <taxon>Alveolata</taxon>
        <taxon>Dinophyceae</taxon>
        <taxon>Gonyaulacales</taxon>
        <taxon>Pyrocystaceae</taxon>
        <taxon>Alexandrium</taxon>
    </lineage>
</organism>
<protein>
    <submittedName>
        <fullName evidence="2">Uncharacterized protein</fullName>
    </submittedName>
</protein>
<dbReference type="EMBL" id="HBGE01021073">
    <property type="protein sequence ID" value="CAD9111608.1"/>
    <property type="molecule type" value="Transcribed_RNA"/>
</dbReference>
<dbReference type="AlphaFoldDB" id="A0A7S1LS24"/>
<feature type="compositionally biased region" description="Polar residues" evidence="1">
    <location>
        <begin position="217"/>
        <end position="226"/>
    </location>
</feature>
<gene>
    <name evidence="2" type="ORF">ACAT0790_LOCUS12720</name>
</gene>
<accession>A0A7S1LS24</accession>
<evidence type="ECO:0000256" key="1">
    <source>
        <dbReference type="SAM" id="MobiDB-lite"/>
    </source>
</evidence>
<sequence length="374" mass="39118">MSSMQYRYSRGQTGQGSLPRPAWGSGSHGARTTSPEPGGSSTAPLSNGSEAPKERSMGGSTPQDEVILQLENELLELRNACALKDQRIAELSRTDVPAGRMKRDIRLLTSTLHLTRKQLRELQELHAQPGRAEVGATGRDSNAVPLGRDIVDSPSVGAVGESLMSGSSAARVGADRGNERSLRESIAQLQDENRQLKETVARLQMAPAHDSLHHTRQMSGASTQRVSEPPQPMAGIGPSLTPGGYRTSDSNPAPPRGGYMGQVPGQPGQGGGGPAVSTPQAPVVQQEEQVVQVVYSTAHTENTATIGPTTLQGIGTVDGVANVAKVLLSRIHSSVCSRRPVSAAIAAPHGQPMQPGAPGAQIPMVMVGMPQGTM</sequence>
<feature type="region of interest" description="Disordered" evidence="1">
    <location>
        <begin position="208"/>
        <end position="282"/>
    </location>
</feature>
<feature type="compositionally biased region" description="Polar residues" evidence="1">
    <location>
        <begin position="1"/>
        <end position="16"/>
    </location>
</feature>
<name>A0A7S1LS24_ALECA</name>
<feature type="region of interest" description="Disordered" evidence="1">
    <location>
        <begin position="128"/>
        <end position="181"/>
    </location>
</feature>
<proteinExistence type="predicted"/>
<reference evidence="2" key="1">
    <citation type="submission" date="2021-01" db="EMBL/GenBank/DDBJ databases">
        <authorList>
            <person name="Corre E."/>
            <person name="Pelletier E."/>
            <person name="Niang G."/>
            <person name="Scheremetjew M."/>
            <person name="Finn R."/>
            <person name="Kale V."/>
            <person name="Holt S."/>
            <person name="Cochrane G."/>
            <person name="Meng A."/>
            <person name="Brown T."/>
            <person name="Cohen L."/>
        </authorList>
    </citation>
    <scope>NUCLEOTIDE SEQUENCE</scope>
    <source>
        <strain evidence="2">OF101</strain>
    </source>
</reference>
<feature type="region of interest" description="Disordered" evidence="1">
    <location>
        <begin position="1"/>
        <end position="61"/>
    </location>
</feature>
<feature type="compositionally biased region" description="Polar residues" evidence="1">
    <location>
        <begin position="30"/>
        <end position="49"/>
    </location>
</feature>
<evidence type="ECO:0000313" key="2">
    <source>
        <dbReference type="EMBL" id="CAD9111608.1"/>
    </source>
</evidence>